<comment type="caution">
    <text evidence="2">The sequence shown here is derived from an EMBL/GenBank/DDBJ whole genome shotgun (WGS) entry which is preliminary data.</text>
</comment>
<dbReference type="AlphaFoldDB" id="A0A438GE51"/>
<dbReference type="Proteomes" id="UP000288805">
    <property type="component" value="Unassembled WGS sequence"/>
</dbReference>
<proteinExistence type="predicted"/>
<evidence type="ECO:0000313" key="2">
    <source>
        <dbReference type="EMBL" id="RVW70460.1"/>
    </source>
</evidence>
<dbReference type="Gene3D" id="3.40.50.150">
    <property type="entry name" value="Vaccinia Virus protein VP39"/>
    <property type="match status" value="1"/>
</dbReference>
<feature type="chain" id="PRO_5019406661" evidence="1">
    <location>
        <begin position="17"/>
        <end position="356"/>
    </location>
</feature>
<dbReference type="PANTHER" id="PTHR14614">
    <property type="entry name" value="HEPATOCELLULAR CARCINOMA-ASSOCIATED ANTIGEN"/>
    <property type="match status" value="1"/>
</dbReference>
<evidence type="ECO:0000256" key="1">
    <source>
        <dbReference type="SAM" id="SignalP"/>
    </source>
</evidence>
<name>A0A438GE51_VITVI</name>
<dbReference type="Pfam" id="PF10294">
    <property type="entry name" value="Methyltransf_16"/>
    <property type="match status" value="1"/>
</dbReference>
<dbReference type="InterPro" id="IPR019410">
    <property type="entry name" value="Methyltransf_16"/>
</dbReference>
<gene>
    <name evidence="2" type="ORF">CK203_058346</name>
</gene>
<feature type="signal peptide" evidence="1">
    <location>
        <begin position="1"/>
        <end position="16"/>
    </location>
</feature>
<evidence type="ECO:0000313" key="3">
    <source>
        <dbReference type="Proteomes" id="UP000288805"/>
    </source>
</evidence>
<dbReference type="PANTHER" id="PTHR14614:SF130">
    <property type="entry name" value="PROTEIN-LYSINE N-METHYLTRANSFERASE EEF2KMT"/>
    <property type="match status" value="1"/>
</dbReference>
<sequence>MYYFQFLVILIQLSYWCCINRNGLVARTKKSAKIFYVRGDGTRAFYFSDEFLTSLFKKMDLMLKNLVSAANKRWLQAVFHFSDGLKSSYTESAIKFDLCQGNVEPISSSRNSDQLCRSEENSAKELANDFEVDMSEGMAFEMFGISHSSDEIIEVDAGNWNFKIKVLSKEYQHTCKSTGLMLWESARLMASVLAQNPTVVTGKRVLELGCGCGGICSMVSARSADFVVATDGDAKALDMLAEIDHIEAIKELNDEGFEVIIGTGVTYIPEAILPLFATAKELISSNRDAREIWKPALILCHVLRRVDEPSILSAASKFGFRLVDKWPTSIPTSSSQSIISSWFLEKSSEECIQPQH</sequence>
<keyword evidence="1" id="KW-0732">Signal</keyword>
<reference evidence="2 3" key="1">
    <citation type="journal article" date="2018" name="PLoS Genet.">
        <title>Population sequencing reveals clonal diversity and ancestral inbreeding in the grapevine cultivar Chardonnay.</title>
        <authorList>
            <person name="Roach M.J."/>
            <person name="Johnson D.L."/>
            <person name="Bohlmann J."/>
            <person name="van Vuuren H.J."/>
            <person name="Jones S.J."/>
            <person name="Pretorius I.S."/>
            <person name="Schmidt S.A."/>
            <person name="Borneman A.R."/>
        </authorList>
    </citation>
    <scope>NUCLEOTIDE SEQUENCE [LARGE SCALE GENOMIC DNA]</scope>
    <source>
        <strain evidence="3">cv. Chardonnay</strain>
        <tissue evidence="2">Leaf</tissue>
    </source>
</reference>
<protein>
    <submittedName>
        <fullName evidence="2">Uncharacterized protein</fullName>
    </submittedName>
</protein>
<dbReference type="CDD" id="cd02440">
    <property type="entry name" value="AdoMet_MTases"/>
    <property type="match status" value="1"/>
</dbReference>
<dbReference type="InterPro" id="IPR029063">
    <property type="entry name" value="SAM-dependent_MTases_sf"/>
</dbReference>
<dbReference type="EMBL" id="QGNW01000464">
    <property type="protein sequence ID" value="RVW70460.1"/>
    <property type="molecule type" value="Genomic_DNA"/>
</dbReference>
<dbReference type="SUPFAM" id="SSF53335">
    <property type="entry name" value="S-adenosyl-L-methionine-dependent methyltransferases"/>
    <property type="match status" value="1"/>
</dbReference>
<accession>A0A438GE51</accession>
<organism evidence="2 3">
    <name type="scientific">Vitis vinifera</name>
    <name type="common">Grape</name>
    <dbReference type="NCBI Taxonomy" id="29760"/>
    <lineage>
        <taxon>Eukaryota</taxon>
        <taxon>Viridiplantae</taxon>
        <taxon>Streptophyta</taxon>
        <taxon>Embryophyta</taxon>
        <taxon>Tracheophyta</taxon>
        <taxon>Spermatophyta</taxon>
        <taxon>Magnoliopsida</taxon>
        <taxon>eudicotyledons</taxon>
        <taxon>Gunneridae</taxon>
        <taxon>Pentapetalae</taxon>
        <taxon>rosids</taxon>
        <taxon>Vitales</taxon>
        <taxon>Vitaceae</taxon>
        <taxon>Viteae</taxon>
        <taxon>Vitis</taxon>
    </lineage>
</organism>